<dbReference type="GO" id="GO:0004222">
    <property type="term" value="F:metalloendopeptidase activity"/>
    <property type="evidence" value="ECO:0007669"/>
    <property type="project" value="UniProtKB-UniRule"/>
</dbReference>
<dbReference type="PROSITE" id="PS50041">
    <property type="entry name" value="C_TYPE_LECTIN_2"/>
    <property type="match status" value="1"/>
</dbReference>
<dbReference type="CDD" id="cd00037">
    <property type="entry name" value="CLECT"/>
    <property type="match status" value="1"/>
</dbReference>
<evidence type="ECO:0000256" key="1">
    <source>
        <dbReference type="ARBA" id="ARBA00022670"/>
    </source>
</evidence>
<keyword evidence="6" id="KW-1015">Disulfide bond</keyword>
<dbReference type="PROSITE" id="PS01186">
    <property type="entry name" value="EGF_2"/>
    <property type="match status" value="1"/>
</dbReference>
<keyword evidence="10" id="KW-0812">Transmembrane</keyword>
<dbReference type="InterPro" id="IPR016187">
    <property type="entry name" value="CTDL_fold"/>
</dbReference>
<dbReference type="PROSITE" id="PS50866">
    <property type="entry name" value="GOLD"/>
    <property type="match status" value="1"/>
</dbReference>
<accession>K1RCS8</accession>
<evidence type="ECO:0000256" key="7">
    <source>
        <dbReference type="PROSITE-ProRule" id="PRU00059"/>
    </source>
</evidence>
<dbReference type="PROSITE" id="PS00022">
    <property type="entry name" value="EGF_1"/>
    <property type="match status" value="1"/>
</dbReference>
<feature type="binding site" evidence="8">
    <location>
        <position position="341"/>
    </location>
    <ligand>
        <name>Zn(2+)</name>
        <dbReference type="ChEBI" id="CHEBI:29105"/>
        <note>catalytic</note>
    </ligand>
</feature>
<dbReference type="InterPro" id="IPR000859">
    <property type="entry name" value="CUB_dom"/>
</dbReference>
<dbReference type="InterPro" id="IPR024079">
    <property type="entry name" value="MetalloPept_cat_dom_sf"/>
</dbReference>
<name>K1RCS8_MAGGI</name>
<feature type="binding site" evidence="8">
    <location>
        <position position="335"/>
    </location>
    <ligand>
        <name>Zn(2+)</name>
        <dbReference type="ChEBI" id="CHEBI:29105"/>
        <note>catalytic</note>
    </ligand>
</feature>
<dbReference type="EMBL" id="JH818855">
    <property type="protein sequence ID" value="EKC31941.1"/>
    <property type="molecule type" value="Genomic_DNA"/>
</dbReference>
<dbReference type="Pfam" id="PF00431">
    <property type="entry name" value="CUB"/>
    <property type="match status" value="1"/>
</dbReference>
<dbReference type="SMART" id="SM00235">
    <property type="entry name" value="ZnMc"/>
    <property type="match status" value="1"/>
</dbReference>
<dbReference type="SUPFAM" id="SSF101576">
    <property type="entry name" value="Supernatant protein factor (SPF), C-terminal domain"/>
    <property type="match status" value="1"/>
</dbReference>
<dbReference type="CDD" id="cd00041">
    <property type="entry name" value="CUB"/>
    <property type="match status" value="1"/>
</dbReference>
<keyword evidence="2 8" id="KW-0479">Metal-binding</keyword>
<dbReference type="SMART" id="SM00034">
    <property type="entry name" value="CLECT"/>
    <property type="match status" value="1"/>
</dbReference>
<evidence type="ECO:0000256" key="9">
    <source>
        <dbReference type="RuleBase" id="RU361183"/>
    </source>
</evidence>
<dbReference type="InParanoid" id="K1RCS8"/>
<evidence type="ECO:0000313" key="10">
    <source>
        <dbReference type="EMBL" id="EKC31941.1"/>
    </source>
</evidence>
<dbReference type="HOGENOM" id="CLU_362172_0_0_1"/>
<dbReference type="SUPFAM" id="SSF56436">
    <property type="entry name" value="C-type lectin-like"/>
    <property type="match status" value="1"/>
</dbReference>
<keyword evidence="9" id="KW-0732">Signal</keyword>
<evidence type="ECO:0000256" key="4">
    <source>
        <dbReference type="ARBA" id="ARBA00022833"/>
    </source>
</evidence>
<dbReference type="Pfam" id="PF01105">
    <property type="entry name" value="EMP24_GP25L"/>
    <property type="match status" value="1"/>
</dbReference>
<feature type="active site" evidence="8">
    <location>
        <position position="332"/>
    </location>
</feature>
<dbReference type="InterPro" id="IPR006026">
    <property type="entry name" value="Peptidase_Metallo"/>
</dbReference>
<dbReference type="SMART" id="SM01190">
    <property type="entry name" value="EMP24_GP25L"/>
    <property type="match status" value="1"/>
</dbReference>
<dbReference type="InterPro" id="IPR009038">
    <property type="entry name" value="GOLD_dom"/>
</dbReference>
<keyword evidence="3 8" id="KW-0378">Hydrolase</keyword>
<dbReference type="EC" id="3.4.24.-" evidence="9"/>
<evidence type="ECO:0000256" key="6">
    <source>
        <dbReference type="ARBA" id="ARBA00023157"/>
    </source>
</evidence>
<gene>
    <name evidence="10" type="ORF">CGI_10013133</name>
</gene>
<dbReference type="GO" id="GO:0008270">
    <property type="term" value="F:zinc ion binding"/>
    <property type="evidence" value="ECO:0007669"/>
    <property type="project" value="UniProtKB-UniRule"/>
</dbReference>
<protein>
    <recommendedName>
        <fullName evidence="9">Metalloendopeptidase</fullName>
        <ecNumber evidence="9">3.4.24.-</ecNumber>
    </recommendedName>
</protein>
<dbReference type="PRINTS" id="PR00480">
    <property type="entry name" value="ASTACIN"/>
</dbReference>
<dbReference type="SUPFAM" id="SSF55486">
    <property type="entry name" value="Metalloproteases ('zincins'), catalytic domain"/>
    <property type="match status" value="1"/>
</dbReference>
<dbReference type="PROSITE" id="PS01180">
    <property type="entry name" value="CUB"/>
    <property type="match status" value="1"/>
</dbReference>
<dbReference type="PANTHER" id="PTHR10127">
    <property type="entry name" value="DISCOIDIN, CUB, EGF, LAMININ , AND ZINC METALLOPROTEASE DOMAIN CONTAINING"/>
    <property type="match status" value="1"/>
</dbReference>
<keyword evidence="4 8" id="KW-0862">Zinc</keyword>
<dbReference type="InterPro" id="IPR001506">
    <property type="entry name" value="Peptidase_M12A"/>
</dbReference>
<keyword evidence="10" id="KW-0472">Membrane</keyword>
<dbReference type="GO" id="GO:0006508">
    <property type="term" value="P:proteolysis"/>
    <property type="evidence" value="ECO:0007669"/>
    <property type="project" value="UniProtKB-KW"/>
</dbReference>
<dbReference type="InterPro" id="IPR016186">
    <property type="entry name" value="C-type_lectin-like/link_sf"/>
</dbReference>
<dbReference type="Gene3D" id="3.40.390.10">
    <property type="entry name" value="Collagenase (Catalytic Domain)"/>
    <property type="match status" value="1"/>
</dbReference>
<feature type="chain" id="PRO_5036530369" description="Metalloendopeptidase" evidence="9">
    <location>
        <begin position="24"/>
        <end position="772"/>
    </location>
</feature>
<organism evidence="10">
    <name type="scientific">Magallana gigas</name>
    <name type="common">Pacific oyster</name>
    <name type="synonym">Crassostrea gigas</name>
    <dbReference type="NCBI Taxonomy" id="29159"/>
    <lineage>
        <taxon>Eukaryota</taxon>
        <taxon>Metazoa</taxon>
        <taxon>Spiralia</taxon>
        <taxon>Lophotrochozoa</taxon>
        <taxon>Mollusca</taxon>
        <taxon>Bivalvia</taxon>
        <taxon>Autobranchia</taxon>
        <taxon>Pteriomorphia</taxon>
        <taxon>Ostreida</taxon>
        <taxon>Ostreoidea</taxon>
        <taxon>Ostreidae</taxon>
        <taxon>Magallana</taxon>
    </lineage>
</organism>
<dbReference type="Gene3D" id="3.10.100.10">
    <property type="entry name" value="Mannose-Binding Protein A, subunit A"/>
    <property type="match status" value="1"/>
</dbReference>
<dbReference type="Pfam" id="PF00059">
    <property type="entry name" value="Lectin_C"/>
    <property type="match status" value="1"/>
</dbReference>
<evidence type="ECO:0000256" key="3">
    <source>
        <dbReference type="ARBA" id="ARBA00022801"/>
    </source>
</evidence>
<dbReference type="InterPro" id="IPR036598">
    <property type="entry name" value="GOLD_dom_sf"/>
</dbReference>
<dbReference type="PANTHER" id="PTHR10127:SF802">
    <property type="entry name" value="ZINC METALLOPROTEINASE NAS-10"/>
    <property type="match status" value="1"/>
</dbReference>
<proteinExistence type="predicted"/>
<comment type="caution">
    <text evidence="7">Lacks conserved residue(s) required for the propagation of feature annotation.</text>
</comment>
<feature type="binding site" evidence="8">
    <location>
        <position position="331"/>
    </location>
    <ligand>
        <name>Zn(2+)</name>
        <dbReference type="ChEBI" id="CHEBI:29105"/>
        <note>catalytic</note>
    </ligand>
</feature>
<comment type="cofactor">
    <cofactor evidence="8 9">
        <name>Zn(2+)</name>
        <dbReference type="ChEBI" id="CHEBI:29105"/>
    </cofactor>
    <text evidence="8 9">Binds 1 zinc ion per subunit.</text>
</comment>
<keyword evidence="1 8" id="KW-0645">Protease</keyword>
<feature type="signal peptide" evidence="9">
    <location>
        <begin position="1"/>
        <end position="23"/>
    </location>
</feature>
<dbReference type="Pfam" id="PF01400">
    <property type="entry name" value="Astacin"/>
    <property type="match status" value="1"/>
</dbReference>
<dbReference type="InterPro" id="IPR034035">
    <property type="entry name" value="Astacin-like_dom"/>
</dbReference>
<evidence type="ECO:0000256" key="2">
    <source>
        <dbReference type="ARBA" id="ARBA00022723"/>
    </source>
</evidence>
<dbReference type="InterPro" id="IPR001304">
    <property type="entry name" value="C-type_lectin-like"/>
</dbReference>
<evidence type="ECO:0000256" key="5">
    <source>
        <dbReference type="ARBA" id="ARBA00023049"/>
    </source>
</evidence>
<dbReference type="CDD" id="cd04280">
    <property type="entry name" value="ZnMc_astacin_like"/>
    <property type="match status" value="1"/>
</dbReference>
<dbReference type="InterPro" id="IPR000742">
    <property type="entry name" value="EGF"/>
</dbReference>
<dbReference type="AlphaFoldDB" id="K1RCS8"/>
<evidence type="ECO:0000256" key="8">
    <source>
        <dbReference type="PROSITE-ProRule" id="PRU01211"/>
    </source>
</evidence>
<dbReference type="Gene3D" id="2.60.120.290">
    <property type="entry name" value="Spermadhesin, CUB domain"/>
    <property type="match status" value="1"/>
</dbReference>
<dbReference type="InterPro" id="IPR035914">
    <property type="entry name" value="Sperma_CUB_dom_sf"/>
</dbReference>
<sequence length="772" mass="87496">MLTTLVFKFLAAVIFNFVISVHTLEVDLTVDVKPGHEECFYEEIKKPTSFEIEYQVIDGGDLDINFMVTSPHGRIMVSELMKSDAVHKLDAVDLGVYKVCFDNSFSHFARKLVFFEIIAGDDEEDEDDDKKDWKAAQEELASIVDMTLEDFKKLLDNVNNNLDKARSDQQVLRNFEARDRNTQENNFQRVNFLSGVQVFIMLSVALTQVLLIRSLFDDRKKTVVSAQGRARGRGVRSVVPVWTWPRGVVPYEIPGDFDEPSKALIKVAMKRWERQTCVRFVPRSEHAKSEAYIKLYKSKNSCFSDIGRNPTQQPQLLGLSDGCMGIPSIVHELGHALGMIHPMSRDDRDQYITLRAENINNGSDRNFLSISDRGYMYFTYGVPYDYKSIMHYNAKIWSKNGNDTMVTVAPEFQTIIGTADDVSFRDNLYINRAYLCSWQCPWMRCENGGVASGTPCRCVCPDGYRGNYCEKRLPGVNRIVDWTCRTGWFYRAGTCYRFLSHATVPWKTAHDLCQQNRGELPVITDTEMMRITGELVLEDRELSTAKTFWLGLQLNTTSGLYMWTDGSELKHPEWIDNPGELSSNRACAVFNGTAITVTSCGLQPDNGVLCVAPFDSSCGGVFYLTHRGVEVTSPNFPDLHPPDITCQYVFKCVPGLKCLISRNNRIEITFKDFLLEYSNNCQSDSLEVQLETDVSIPGKRYCGSELTNTTLVSKGNFAIVTLRTNARNHGRGFQLTANPVQSRARSISDHFMNIPISFWKKLFEVPGRFGLG</sequence>
<keyword evidence="5 8" id="KW-0482">Metalloprotease</keyword>
<dbReference type="PROSITE" id="PS51864">
    <property type="entry name" value="ASTACIN"/>
    <property type="match status" value="1"/>
</dbReference>
<dbReference type="SMART" id="SM00042">
    <property type="entry name" value="CUB"/>
    <property type="match status" value="1"/>
</dbReference>
<dbReference type="SUPFAM" id="SSF49854">
    <property type="entry name" value="Spermadhesin, CUB domain"/>
    <property type="match status" value="1"/>
</dbReference>
<reference evidence="10" key="1">
    <citation type="journal article" date="2012" name="Nature">
        <title>The oyster genome reveals stress adaptation and complexity of shell formation.</title>
        <authorList>
            <person name="Zhang G."/>
            <person name="Fang X."/>
            <person name="Guo X."/>
            <person name="Li L."/>
            <person name="Luo R."/>
            <person name="Xu F."/>
            <person name="Yang P."/>
            <person name="Zhang L."/>
            <person name="Wang X."/>
            <person name="Qi H."/>
            <person name="Xiong Z."/>
            <person name="Que H."/>
            <person name="Xie Y."/>
            <person name="Holland P.W."/>
            <person name="Paps J."/>
            <person name="Zhu Y."/>
            <person name="Wu F."/>
            <person name="Chen Y."/>
            <person name="Wang J."/>
            <person name="Peng C."/>
            <person name="Meng J."/>
            <person name="Yang L."/>
            <person name="Liu J."/>
            <person name="Wen B."/>
            <person name="Zhang N."/>
            <person name="Huang Z."/>
            <person name="Zhu Q."/>
            <person name="Feng Y."/>
            <person name="Mount A."/>
            <person name="Hedgecock D."/>
            <person name="Xu Z."/>
            <person name="Liu Y."/>
            <person name="Domazet-Loso T."/>
            <person name="Du Y."/>
            <person name="Sun X."/>
            <person name="Zhang S."/>
            <person name="Liu B."/>
            <person name="Cheng P."/>
            <person name="Jiang X."/>
            <person name="Li J."/>
            <person name="Fan D."/>
            <person name="Wang W."/>
            <person name="Fu W."/>
            <person name="Wang T."/>
            <person name="Wang B."/>
            <person name="Zhang J."/>
            <person name="Peng Z."/>
            <person name="Li Y."/>
            <person name="Li N."/>
            <person name="Wang J."/>
            <person name="Chen M."/>
            <person name="He Y."/>
            <person name="Tan F."/>
            <person name="Song X."/>
            <person name="Zheng Q."/>
            <person name="Huang R."/>
            <person name="Yang H."/>
            <person name="Du X."/>
            <person name="Chen L."/>
            <person name="Yang M."/>
            <person name="Gaffney P.M."/>
            <person name="Wang S."/>
            <person name="Luo L."/>
            <person name="She Z."/>
            <person name="Ming Y."/>
            <person name="Huang W."/>
            <person name="Zhang S."/>
            <person name="Huang B."/>
            <person name="Zhang Y."/>
            <person name="Qu T."/>
            <person name="Ni P."/>
            <person name="Miao G."/>
            <person name="Wang J."/>
            <person name="Wang Q."/>
            <person name="Steinberg C.E."/>
            <person name="Wang H."/>
            <person name="Li N."/>
            <person name="Qian L."/>
            <person name="Zhang G."/>
            <person name="Li Y."/>
            <person name="Yang H."/>
            <person name="Liu X."/>
            <person name="Wang J."/>
            <person name="Yin Y."/>
            <person name="Wang J."/>
        </authorList>
    </citation>
    <scope>NUCLEOTIDE SEQUENCE [LARGE SCALE GENOMIC DNA]</scope>
    <source>
        <strain evidence="10">05x7-T-G4-1.051#20</strain>
    </source>
</reference>